<organism evidence="2 3">
    <name type="scientific">Ktedonosporobacter rubrisoli</name>
    <dbReference type="NCBI Taxonomy" id="2509675"/>
    <lineage>
        <taxon>Bacteria</taxon>
        <taxon>Bacillati</taxon>
        <taxon>Chloroflexota</taxon>
        <taxon>Ktedonobacteria</taxon>
        <taxon>Ktedonobacterales</taxon>
        <taxon>Ktedonosporobacteraceae</taxon>
        <taxon>Ktedonosporobacter</taxon>
    </lineage>
</organism>
<dbReference type="AlphaFoldDB" id="A0A4P6JXF5"/>
<name>A0A4P6JXF5_KTERU</name>
<dbReference type="OrthoDB" id="164163at2"/>
<dbReference type="RefSeq" id="WP_129890772.1">
    <property type="nucleotide sequence ID" value="NZ_CP035758.1"/>
</dbReference>
<proteinExistence type="predicted"/>
<dbReference type="KEGG" id="kbs:EPA93_28505"/>
<dbReference type="Proteomes" id="UP000290365">
    <property type="component" value="Chromosome"/>
</dbReference>
<protein>
    <submittedName>
        <fullName evidence="2">Uncharacterized protein</fullName>
    </submittedName>
</protein>
<gene>
    <name evidence="2" type="ORF">EPA93_28505</name>
</gene>
<evidence type="ECO:0000313" key="2">
    <source>
        <dbReference type="EMBL" id="QBD79706.1"/>
    </source>
</evidence>
<feature type="region of interest" description="Disordered" evidence="1">
    <location>
        <begin position="53"/>
        <end position="86"/>
    </location>
</feature>
<keyword evidence="3" id="KW-1185">Reference proteome</keyword>
<evidence type="ECO:0000313" key="3">
    <source>
        <dbReference type="Proteomes" id="UP000290365"/>
    </source>
</evidence>
<sequence>MLRQCAWCLRLIDGMGKRISNVPLPKLYEASHGMCNICGVLWMKQVLEEPLETEERAQGSAEGTVGTSEKARQEVSLATGADALLR</sequence>
<reference evidence="2 3" key="1">
    <citation type="submission" date="2019-01" db="EMBL/GenBank/DDBJ databases">
        <title>Ktedonosporobacter rubrisoli SCAWS-G2.</title>
        <authorList>
            <person name="Huang Y."/>
            <person name="Yan B."/>
        </authorList>
    </citation>
    <scope>NUCLEOTIDE SEQUENCE [LARGE SCALE GENOMIC DNA]</scope>
    <source>
        <strain evidence="2 3">SCAWS-G2</strain>
    </source>
</reference>
<evidence type="ECO:0000256" key="1">
    <source>
        <dbReference type="SAM" id="MobiDB-lite"/>
    </source>
</evidence>
<accession>A0A4P6JXF5</accession>
<dbReference type="EMBL" id="CP035758">
    <property type="protein sequence ID" value="QBD79706.1"/>
    <property type="molecule type" value="Genomic_DNA"/>
</dbReference>